<dbReference type="SUPFAM" id="SSF51182">
    <property type="entry name" value="RmlC-like cupins"/>
    <property type="match status" value="1"/>
</dbReference>
<evidence type="ECO:0000313" key="7">
    <source>
        <dbReference type="Proteomes" id="UP001208017"/>
    </source>
</evidence>
<dbReference type="PANTHER" id="PTHR12918:SF1">
    <property type="entry name" value="CYSTEINE DIOXYGENASE TYPE 1"/>
    <property type="match status" value="1"/>
</dbReference>
<keyword evidence="3 6" id="KW-0223">Dioxygenase</keyword>
<dbReference type="InterPro" id="IPR014710">
    <property type="entry name" value="RmlC-like_jellyroll"/>
</dbReference>
<dbReference type="InterPro" id="IPR011051">
    <property type="entry name" value="RmlC_Cupin_sf"/>
</dbReference>
<keyword evidence="7" id="KW-1185">Reference proteome</keyword>
<protein>
    <submittedName>
        <fullName evidence="6">Cysteine dioxygenase family protein</fullName>
    </submittedName>
</protein>
<keyword evidence="5" id="KW-0408">Iron</keyword>
<dbReference type="RefSeq" id="WP_267151542.1">
    <property type="nucleotide sequence ID" value="NZ_JAPMLT010000004.1"/>
</dbReference>
<comment type="similarity">
    <text evidence="1">Belongs to the cysteine dioxygenase family.</text>
</comment>
<gene>
    <name evidence="6" type="ORF">OS242_09995</name>
</gene>
<accession>A0ABT3X067</accession>
<reference evidence="6 7" key="1">
    <citation type="submission" date="2022-11" db="EMBL/GenBank/DDBJ databases">
        <title>Study of microbial diversity in lake waters.</title>
        <authorList>
            <person name="Zhang J."/>
        </authorList>
    </citation>
    <scope>NUCLEOTIDE SEQUENCE [LARGE SCALE GENOMIC DNA]</scope>
    <source>
        <strain evidence="6 7">DT12</strain>
    </source>
</reference>
<dbReference type="PANTHER" id="PTHR12918">
    <property type="entry name" value="CYSTEINE DIOXYGENASE"/>
    <property type="match status" value="1"/>
</dbReference>
<dbReference type="CDD" id="cd10548">
    <property type="entry name" value="cupin_CDO"/>
    <property type="match status" value="1"/>
</dbReference>
<proteinExistence type="inferred from homology"/>
<evidence type="ECO:0000256" key="4">
    <source>
        <dbReference type="ARBA" id="ARBA00023002"/>
    </source>
</evidence>
<dbReference type="Proteomes" id="UP001208017">
    <property type="component" value="Unassembled WGS sequence"/>
</dbReference>
<keyword evidence="2" id="KW-0479">Metal-binding</keyword>
<keyword evidence="4" id="KW-0560">Oxidoreductase</keyword>
<evidence type="ECO:0000256" key="3">
    <source>
        <dbReference type="ARBA" id="ARBA00022964"/>
    </source>
</evidence>
<comment type="caution">
    <text evidence="6">The sequence shown here is derived from an EMBL/GenBank/DDBJ whole genome shotgun (WGS) entry which is preliminary data.</text>
</comment>
<evidence type="ECO:0000313" key="6">
    <source>
        <dbReference type="EMBL" id="MCX7570294.1"/>
    </source>
</evidence>
<organism evidence="6 7">
    <name type="scientific">Tumebacillus lacus</name>
    <dbReference type="NCBI Taxonomy" id="2995335"/>
    <lineage>
        <taxon>Bacteria</taxon>
        <taxon>Bacillati</taxon>
        <taxon>Bacillota</taxon>
        <taxon>Bacilli</taxon>
        <taxon>Bacillales</taxon>
        <taxon>Alicyclobacillaceae</taxon>
        <taxon>Tumebacillus</taxon>
    </lineage>
</organism>
<dbReference type="Pfam" id="PF05995">
    <property type="entry name" value="CDO_I"/>
    <property type="match status" value="1"/>
</dbReference>
<sequence length="195" mass="22109">MDFTRRMEESFGHLIKPNAKELREAIERLDVTMEDLHPYITDFGPYPYGRKMIYKSDDVEMLVMNWSNHMDCAPHDHGSSMGWVSVLEGESTHILYDLDEDGVPVEKVTRLEATGTHVYAGEKMIHAMGNHSDGSLVTVHVYSPPITGMKVYDLEKCAVCIVSDDCGAWWPEHDRQILQEIKLRNASELAVGEKA</sequence>
<dbReference type="GO" id="GO:0051213">
    <property type="term" value="F:dioxygenase activity"/>
    <property type="evidence" value="ECO:0007669"/>
    <property type="project" value="UniProtKB-KW"/>
</dbReference>
<dbReference type="InterPro" id="IPR010300">
    <property type="entry name" value="CDO_1"/>
</dbReference>
<evidence type="ECO:0000256" key="5">
    <source>
        <dbReference type="ARBA" id="ARBA00023004"/>
    </source>
</evidence>
<evidence type="ECO:0000256" key="1">
    <source>
        <dbReference type="ARBA" id="ARBA00006622"/>
    </source>
</evidence>
<evidence type="ECO:0000256" key="2">
    <source>
        <dbReference type="ARBA" id="ARBA00022723"/>
    </source>
</evidence>
<dbReference type="Gene3D" id="2.60.120.10">
    <property type="entry name" value="Jelly Rolls"/>
    <property type="match status" value="1"/>
</dbReference>
<dbReference type="EMBL" id="JAPMLT010000004">
    <property type="protein sequence ID" value="MCX7570294.1"/>
    <property type="molecule type" value="Genomic_DNA"/>
</dbReference>
<name>A0ABT3X067_9BACL</name>